<dbReference type="AlphaFoldDB" id="A0A1J5Q879"/>
<comment type="caution">
    <text evidence="2">The sequence shown here is derived from an EMBL/GenBank/DDBJ whole genome shotgun (WGS) entry which is preliminary data.</text>
</comment>
<reference evidence="2" key="1">
    <citation type="submission" date="2016-10" db="EMBL/GenBank/DDBJ databases">
        <title>Sequence of Gallionella enrichment culture.</title>
        <authorList>
            <person name="Poehlein A."/>
            <person name="Muehling M."/>
            <person name="Daniel R."/>
        </authorList>
    </citation>
    <scope>NUCLEOTIDE SEQUENCE</scope>
</reference>
<feature type="region of interest" description="Disordered" evidence="1">
    <location>
        <begin position="1"/>
        <end position="20"/>
    </location>
</feature>
<proteinExistence type="predicted"/>
<sequence length="419" mass="44184">MGRTDRPADGGGDVGRARRSGRLRVTRTLCAGARGRRGADPAWRDDGGGVLALATAQPAGDAGCGVERGGGRDGLFADPPERMEPAVLQRPDHQGSSRVFHAAEGLCRSGQPAVDAERGADMAEPDLETRAAHGLGRGPFCRLARAAAGVPADILAHDGREPGPALAGGCPASCRSDHGSVDRAVAIDAAAGLVYRGAVGVVRRYVHHTGGRAVCAARLHGVVRAVLRRHGLVPKLACRAPPDPAGRGPLRARGGPALWSGIGEREHRKHHAIWRRSERDGAASCSVRRRSGNLSPHHRGGDPADVDHGGLWVVYHCRAYRGRRTRIFRRQDDVWRVDDGSRRLQSGATIAALVCRQFPLDCGLAGDIAARCGLPPRRADHGYPGPERAAHRAGCKRRRGDCAGGVAGGGPFGLHPVER</sequence>
<accession>A0A1J5Q879</accession>
<evidence type="ECO:0000256" key="1">
    <source>
        <dbReference type="SAM" id="MobiDB-lite"/>
    </source>
</evidence>
<name>A0A1J5Q879_9ZZZZ</name>
<protein>
    <submittedName>
        <fullName evidence="2">Uncharacterized protein</fullName>
    </submittedName>
</protein>
<dbReference type="EMBL" id="MLJW01003396">
    <property type="protein sequence ID" value="OIQ72149.1"/>
    <property type="molecule type" value="Genomic_DNA"/>
</dbReference>
<organism evidence="2">
    <name type="scientific">mine drainage metagenome</name>
    <dbReference type="NCBI Taxonomy" id="410659"/>
    <lineage>
        <taxon>unclassified sequences</taxon>
        <taxon>metagenomes</taxon>
        <taxon>ecological metagenomes</taxon>
    </lineage>
</organism>
<evidence type="ECO:0000313" key="2">
    <source>
        <dbReference type="EMBL" id="OIQ72149.1"/>
    </source>
</evidence>
<gene>
    <name evidence="2" type="ORF">GALL_462280</name>
</gene>